<dbReference type="InterPro" id="IPR012336">
    <property type="entry name" value="Thioredoxin-like_fold"/>
</dbReference>
<evidence type="ECO:0000313" key="3">
    <source>
        <dbReference type="EMBL" id="OCX76763.1"/>
    </source>
</evidence>
<dbReference type="RefSeq" id="WP_065966053.1">
    <property type="nucleotide sequence ID" value="NZ_LWSA01000019.1"/>
</dbReference>
<name>A0A1C2ILA0_ACITH</name>
<comment type="caution">
    <text evidence="3">The sequence shown here is derived from an EMBL/GenBank/DDBJ whole genome shotgun (WGS) entry which is preliminary data.</text>
</comment>
<gene>
    <name evidence="3" type="ORF">A6P07_01765</name>
</gene>
<dbReference type="InterPro" id="IPR051470">
    <property type="entry name" value="Thiol:disulfide_interchange"/>
</dbReference>
<dbReference type="PANTHER" id="PTHR35272:SF4">
    <property type="entry name" value="THIOL:DISULFIDE INTERCHANGE PROTEIN DSBG"/>
    <property type="match status" value="1"/>
</dbReference>
<feature type="domain" description="Thioredoxin-like fold" evidence="2">
    <location>
        <begin position="66"/>
        <end position="206"/>
    </location>
</feature>
<dbReference type="GO" id="GO:0016853">
    <property type="term" value="F:isomerase activity"/>
    <property type="evidence" value="ECO:0007669"/>
    <property type="project" value="UniProtKB-KW"/>
</dbReference>
<protein>
    <submittedName>
        <fullName evidence="3">Disulfide isomerase</fullName>
    </submittedName>
</protein>
<evidence type="ECO:0000313" key="4">
    <source>
        <dbReference type="Proteomes" id="UP000094893"/>
    </source>
</evidence>
<dbReference type="Proteomes" id="UP000094893">
    <property type="component" value="Unassembled WGS sequence"/>
</dbReference>
<dbReference type="Pfam" id="PF13098">
    <property type="entry name" value="Thioredoxin_2"/>
    <property type="match status" value="1"/>
</dbReference>
<evidence type="ECO:0000256" key="1">
    <source>
        <dbReference type="SAM" id="SignalP"/>
    </source>
</evidence>
<dbReference type="EMBL" id="LWSA01000019">
    <property type="protein sequence ID" value="OCX76763.1"/>
    <property type="molecule type" value="Genomic_DNA"/>
</dbReference>
<accession>A0A1C2ILA0</accession>
<feature type="chain" id="PRO_5008663498" evidence="1">
    <location>
        <begin position="33"/>
        <end position="210"/>
    </location>
</feature>
<evidence type="ECO:0000259" key="2">
    <source>
        <dbReference type="Pfam" id="PF13098"/>
    </source>
</evidence>
<proteinExistence type="predicted"/>
<dbReference type="Gene3D" id="3.40.30.10">
    <property type="entry name" value="Glutaredoxin"/>
    <property type="match status" value="1"/>
</dbReference>
<dbReference type="AlphaFoldDB" id="A0A1C2ILA0"/>
<dbReference type="InterPro" id="IPR036249">
    <property type="entry name" value="Thioredoxin-like_sf"/>
</dbReference>
<dbReference type="SUPFAM" id="SSF52833">
    <property type="entry name" value="Thioredoxin-like"/>
    <property type="match status" value="1"/>
</dbReference>
<dbReference type="PANTHER" id="PTHR35272">
    <property type="entry name" value="THIOL:DISULFIDE INTERCHANGE PROTEIN DSBC-RELATED"/>
    <property type="match status" value="1"/>
</dbReference>
<sequence length="210" mass="23257">MKNWMRTRWLKWLGIGLFGSSLLLFGTTFAEAQTATGTAIAVPPKKLTANVLWKHILAHHLTYIQEGHHGPIIYDFQDPNCPYCHVMYNHEAALIKGGKLTVRYVPVAFLTPQSPAEAAAWLQSSHPLTTLKHFESIVGPALQSGDYRSLPKATPTAKTTQDLKHNLEMMGALGFNGTPAMLYRLKNGHIGRIPGMISEKQLSGLLPHLR</sequence>
<reference evidence="3 4" key="1">
    <citation type="journal article" date="2016" name="Int. J. Mol. Sci.">
        <title>Comparative genomics of the extreme acidophile Acidithiobacillus thiooxidans reveals intraspecific divergence and niche adaptation.</title>
        <authorList>
            <person name="Zhang X."/>
            <person name="Feng X."/>
            <person name="Tao J."/>
            <person name="Ma L."/>
            <person name="Xiao Y."/>
            <person name="Liang Y."/>
            <person name="Liu X."/>
            <person name="Yin H."/>
        </authorList>
    </citation>
    <scope>NUCLEOTIDE SEQUENCE [LARGE SCALE GENOMIC DNA]</scope>
    <source>
        <strain evidence="3 4">A02</strain>
    </source>
</reference>
<organism evidence="3 4">
    <name type="scientific">Acidithiobacillus thiooxidans</name>
    <name type="common">Thiobacillus thiooxidans</name>
    <dbReference type="NCBI Taxonomy" id="930"/>
    <lineage>
        <taxon>Bacteria</taxon>
        <taxon>Pseudomonadati</taxon>
        <taxon>Pseudomonadota</taxon>
        <taxon>Acidithiobacillia</taxon>
        <taxon>Acidithiobacillales</taxon>
        <taxon>Acidithiobacillaceae</taxon>
        <taxon>Acidithiobacillus</taxon>
    </lineage>
</organism>
<keyword evidence="3" id="KW-0413">Isomerase</keyword>
<feature type="signal peptide" evidence="1">
    <location>
        <begin position="1"/>
        <end position="32"/>
    </location>
</feature>
<keyword evidence="1" id="KW-0732">Signal</keyword>